<gene>
    <name evidence="1" type="ORF">LCGC14_3139510</name>
</gene>
<reference evidence="1" key="1">
    <citation type="journal article" date="2015" name="Nature">
        <title>Complex archaea that bridge the gap between prokaryotes and eukaryotes.</title>
        <authorList>
            <person name="Spang A."/>
            <person name="Saw J.H."/>
            <person name="Jorgensen S.L."/>
            <person name="Zaremba-Niedzwiedzka K."/>
            <person name="Martijn J."/>
            <person name="Lind A.E."/>
            <person name="van Eijk R."/>
            <person name="Schleper C."/>
            <person name="Guy L."/>
            <person name="Ettema T.J."/>
        </authorList>
    </citation>
    <scope>NUCLEOTIDE SEQUENCE</scope>
</reference>
<organism evidence="1">
    <name type="scientific">marine sediment metagenome</name>
    <dbReference type="NCBI Taxonomy" id="412755"/>
    <lineage>
        <taxon>unclassified sequences</taxon>
        <taxon>metagenomes</taxon>
        <taxon>ecological metagenomes</taxon>
    </lineage>
</organism>
<dbReference type="InterPro" id="IPR036390">
    <property type="entry name" value="WH_DNA-bd_sf"/>
</dbReference>
<dbReference type="Gene3D" id="1.10.10.10">
    <property type="entry name" value="Winged helix-like DNA-binding domain superfamily/Winged helix DNA-binding domain"/>
    <property type="match status" value="1"/>
</dbReference>
<evidence type="ECO:0000313" key="1">
    <source>
        <dbReference type="EMBL" id="KKK48999.1"/>
    </source>
</evidence>
<accession>A0A0F8Y4A2</accession>
<sequence length="76" mass="8794">MRRITRWRVIETKKVTMLRLSRNADYALRLMLEVGGHAQGLLTTAEVARRQEIPFEFLRKIARTLVSNGLLVSERG</sequence>
<protein>
    <recommendedName>
        <fullName evidence="2">Rrf2 family transcriptional regulator</fullName>
    </recommendedName>
</protein>
<dbReference type="EMBL" id="LAZR01068777">
    <property type="protein sequence ID" value="KKK48999.1"/>
    <property type="molecule type" value="Genomic_DNA"/>
</dbReference>
<proteinExistence type="predicted"/>
<feature type="non-terminal residue" evidence="1">
    <location>
        <position position="76"/>
    </location>
</feature>
<dbReference type="PROSITE" id="PS51197">
    <property type="entry name" value="HTH_RRF2_2"/>
    <property type="match status" value="1"/>
</dbReference>
<dbReference type="SUPFAM" id="SSF46785">
    <property type="entry name" value="Winged helix' DNA-binding domain"/>
    <property type="match status" value="1"/>
</dbReference>
<dbReference type="InterPro" id="IPR036388">
    <property type="entry name" value="WH-like_DNA-bd_sf"/>
</dbReference>
<dbReference type="InterPro" id="IPR000944">
    <property type="entry name" value="Tscrpt_reg_Rrf2"/>
</dbReference>
<dbReference type="AlphaFoldDB" id="A0A0F8Y4A2"/>
<evidence type="ECO:0008006" key="2">
    <source>
        <dbReference type="Google" id="ProtNLM"/>
    </source>
</evidence>
<dbReference type="Pfam" id="PF02082">
    <property type="entry name" value="Rrf2"/>
    <property type="match status" value="1"/>
</dbReference>
<name>A0A0F8Y4A2_9ZZZZ</name>
<comment type="caution">
    <text evidence="1">The sequence shown here is derived from an EMBL/GenBank/DDBJ whole genome shotgun (WGS) entry which is preliminary data.</text>
</comment>